<evidence type="ECO:0000313" key="1">
    <source>
        <dbReference type="EMBL" id="KAK7756613.1"/>
    </source>
</evidence>
<dbReference type="NCBIfam" id="NF047352">
    <property type="entry name" value="P_loop_sacsin"/>
    <property type="match status" value="1"/>
</dbReference>
<proteinExistence type="predicted"/>
<dbReference type="EMBL" id="JAKJXP020000006">
    <property type="protein sequence ID" value="KAK7756613.1"/>
    <property type="molecule type" value="Genomic_DNA"/>
</dbReference>
<evidence type="ECO:0000313" key="2">
    <source>
        <dbReference type="Proteomes" id="UP001320420"/>
    </source>
</evidence>
<dbReference type="SUPFAM" id="SSF55874">
    <property type="entry name" value="ATPase domain of HSP90 chaperone/DNA topoisomerase II/histidine kinase"/>
    <property type="match status" value="1"/>
</dbReference>
<dbReference type="PANTHER" id="PTHR32387:SF0">
    <property type="entry name" value="PROTEIN NO VEIN"/>
    <property type="match status" value="1"/>
</dbReference>
<dbReference type="InterPro" id="IPR052957">
    <property type="entry name" value="Auxin_embryo_med"/>
</dbReference>
<sequence>MDAQTRRVVQEAILRKDEMIGTGVVTLARNLYSKDVRFIFELLQNADDNKYSRARNAGSVPFASFAVYRDRIIVECNEDGYTEQNLRALCNVGQSSKTGAQGYIGEKGIGFKSVFKVAGKVHIQSGYYSFCFKHRRGQSGMGMISPEWEEPPELLQGPLTRTTLFLHDEIDEVHGGTQRQNIVDQLNQLQPAMLLFLRNLKQINIRFYDDEDIMTSSVILSINHPQEGNRRILEKTEINNEGTLYTRQKYHVTKRTVRGLPRNENREYSPQEEESRAFANALVTLAFPLSEDDIPVIEPQDVFAFLPVRHVGFNVSSQCPYIATGSDLRGSS</sequence>
<comment type="caution">
    <text evidence="1">The sequence shown here is derived from an EMBL/GenBank/DDBJ whole genome shotgun (WGS) entry which is preliminary data.</text>
</comment>
<dbReference type="InterPro" id="IPR036890">
    <property type="entry name" value="HATPase_C_sf"/>
</dbReference>
<accession>A0AAN9UYC3</accession>
<protein>
    <submittedName>
        <fullName evidence="1">Uncharacterized protein</fullName>
    </submittedName>
</protein>
<gene>
    <name evidence="1" type="ORF">SLS62_001450</name>
</gene>
<keyword evidence="2" id="KW-1185">Reference proteome</keyword>
<organism evidence="1 2">
    <name type="scientific">Diatrype stigma</name>
    <dbReference type="NCBI Taxonomy" id="117547"/>
    <lineage>
        <taxon>Eukaryota</taxon>
        <taxon>Fungi</taxon>
        <taxon>Dikarya</taxon>
        <taxon>Ascomycota</taxon>
        <taxon>Pezizomycotina</taxon>
        <taxon>Sordariomycetes</taxon>
        <taxon>Xylariomycetidae</taxon>
        <taxon>Xylariales</taxon>
        <taxon>Diatrypaceae</taxon>
        <taxon>Diatrype</taxon>
    </lineage>
</organism>
<dbReference type="Proteomes" id="UP001320420">
    <property type="component" value="Unassembled WGS sequence"/>
</dbReference>
<reference evidence="1 2" key="1">
    <citation type="submission" date="2024-02" db="EMBL/GenBank/DDBJ databases">
        <title>De novo assembly and annotation of 12 fungi associated with fruit tree decline syndrome in Ontario, Canada.</title>
        <authorList>
            <person name="Sulman M."/>
            <person name="Ellouze W."/>
            <person name="Ilyukhin E."/>
        </authorList>
    </citation>
    <scope>NUCLEOTIDE SEQUENCE [LARGE SCALE GENOMIC DNA]</scope>
    <source>
        <strain evidence="1 2">M11/M66-122</strain>
    </source>
</reference>
<name>A0AAN9UYC3_9PEZI</name>
<dbReference type="PANTHER" id="PTHR32387">
    <property type="entry name" value="WU:FJ29H11"/>
    <property type="match status" value="1"/>
</dbReference>
<dbReference type="AlphaFoldDB" id="A0AAN9UYC3"/>
<dbReference type="Gene3D" id="3.30.565.10">
    <property type="entry name" value="Histidine kinase-like ATPase, C-terminal domain"/>
    <property type="match status" value="1"/>
</dbReference>